<dbReference type="InterPro" id="IPR032675">
    <property type="entry name" value="LRR_dom_sf"/>
</dbReference>
<name>A0A4R0QZT8_9APHY</name>
<accession>A0A4R0QZT8</accession>
<comment type="caution">
    <text evidence="2">The sequence shown here is derived from an EMBL/GenBank/DDBJ whole genome shotgun (WGS) entry which is preliminary data.</text>
</comment>
<dbReference type="EMBL" id="RWJN01000717">
    <property type="protein sequence ID" value="TCD59862.1"/>
    <property type="molecule type" value="Genomic_DNA"/>
</dbReference>
<evidence type="ECO:0000259" key="1">
    <source>
        <dbReference type="Pfam" id="PF12937"/>
    </source>
</evidence>
<organism evidence="2 3">
    <name type="scientific">Steccherinum ochraceum</name>
    <dbReference type="NCBI Taxonomy" id="92696"/>
    <lineage>
        <taxon>Eukaryota</taxon>
        <taxon>Fungi</taxon>
        <taxon>Dikarya</taxon>
        <taxon>Basidiomycota</taxon>
        <taxon>Agaricomycotina</taxon>
        <taxon>Agaricomycetes</taxon>
        <taxon>Polyporales</taxon>
        <taxon>Steccherinaceae</taxon>
        <taxon>Steccherinum</taxon>
    </lineage>
</organism>
<dbReference type="SUPFAM" id="SSF52047">
    <property type="entry name" value="RNI-like"/>
    <property type="match status" value="1"/>
</dbReference>
<dbReference type="OrthoDB" id="3352270at2759"/>
<dbReference type="Gene3D" id="3.80.10.10">
    <property type="entry name" value="Ribonuclease Inhibitor"/>
    <property type="match status" value="1"/>
</dbReference>
<gene>
    <name evidence="2" type="ORF">EIP91_011283</name>
</gene>
<keyword evidence="3" id="KW-1185">Reference proteome</keyword>
<reference evidence="2 3" key="1">
    <citation type="submission" date="2018-11" db="EMBL/GenBank/DDBJ databases">
        <title>Genome assembly of Steccherinum ochraceum LE-BIN_3174, the white-rot fungus of the Steccherinaceae family (The Residual Polyporoid clade, Polyporales, Basidiomycota).</title>
        <authorList>
            <person name="Fedorova T.V."/>
            <person name="Glazunova O.A."/>
            <person name="Landesman E.O."/>
            <person name="Moiseenko K.V."/>
            <person name="Psurtseva N.V."/>
            <person name="Savinova O.S."/>
            <person name="Shakhova N.V."/>
            <person name="Tyazhelova T.V."/>
            <person name="Vasina D.V."/>
        </authorList>
    </citation>
    <scope>NUCLEOTIDE SEQUENCE [LARGE SCALE GENOMIC DNA]</scope>
    <source>
        <strain evidence="2 3">LE-BIN_3174</strain>
    </source>
</reference>
<dbReference type="Pfam" id="PF12937">
    <property type="entry name" value="F-box-like"/>
    <property type="match status" value="1"/>
</dbReference>
<evidence type="ECO:0000313" key="3">
    <source>
        <dbReference type="Proteomes" id="UP000292702"/>
    </source>
</evidence>
<sequence length="581" mass="65214">MALPVPLPGQRPLFGSHHGTIAPRRLAVTEGLLATKIYLRIQAQRKQLDREISDLIVQIAGRRRKLNTLTLIARLPNELLAHIFYIHAQETSHQMPYKLTRVCSYWREVVFNLPELWSTIRTFIQVSNVHYDALVHALERSRGAPLNVHINIHGSHYSTKIRRSCLDLLALHRSRIRSLLLDEESPAMKSALRLIPLQESKLASLSLQVFAISNSTAPESLVLVPDLCETNLRDLSLFGCRISWSIKSFPKSLATLVMRSCPCSSGQHSWDELFQAIKELPALTTLQLCDCFPGEEGSDASPLTVASRIAFPRLKYIKLIGSISACVYFLEHLVLPPCVPMTLQFTGDSLPTTFIPRAIAAIKSAAGTELDVEQGHRRFFLRVQSASVTAYEEYDSTATRDRRLGRTLLSLNASSLDESNRRGDTRTPLLLQLCAHHWVRWTPRLLIKYDYDRAHSDVWRALFRSMPNLQFVRSEQAFDAIPSILAAEDTQATGTSSTSGSTVPVPMLNQIVVPLSMILKPEDHEAEQQIIEDWCTVLRVRRAAGCANICLHLSSGGCKASYRDLEERLVELSKETEVNVS</sequence>
<dbReference type="AlphaFoldDB" id="A0A4R0QZT8"/>
<dbReference type="Gene3D" id="1.20.1280.50">
    <property type="match status" value="1"/>
</dbReference>
<proteinExistence type="predicted"/>
<dbReference type="Proteomes" id="UP000292702">
    <property type="component" value="Unassembled WGS sequence"/>
</dbReference>
<feature type="domain" description="F-box" evidence="1">
    <location>
        <begin position="72"/>
        <end position="120"/>
    </location>
</feature>
<evidence type="ECO:0000313" key="2">
    <source>
        <dbReference type="EMBL" id="TCD59862.1"/>
    </source>
</evidence>
<dbReference type="InterPro" id="IPR001810">
    <property type="entry name" value="F-box_dom"/>
</dbReference>
<protein>
    <recommendedName>
        <fullName evidence="1">F-box domain-containing protein</fullName>
    </recommendedName>
</protein>
<dbReference type="STRING" id="92696.A0A4R0QZT8"/>